<dbReference type="SMART" id="SM00534">
    <property type="entry name" value="MUTSac"/>
    <property type="match status" value="1"/>
</dbReference>
<dbReference type="PANTHER" id="PTHR11361:SF34">
    <property type="entry name" value="DNA MISMATCH REPAIR PROTEIN MSH1, MITOCHONDRIAL"/>
    <property type="match status" value="1"/>
</dbReference>
<comment type="caution">
    <text evidence="12">The sequence shown here is derived from an EMBL/GenBank/DDBJ whole genome shotgun (WGS) entry which is preliminary data.</text>
</comment>
<feature type="binding site" evidence="9">
    <location>
        <begin position="618"/>
        <end position="625"/>
    </location>
    <ligand>
        <name>ATP</name>
        <dbReference type="ChEBI" id="CHEBI:30616"/>
    </ligand>
</feature>
<evidence type="ECO:0000256" key="10">
    <source>
        <dbReference type="RuleBase" id="RU003756"/>
    </source>
</evidence>
<sequence length="869" mass="98147">MAKDKTKETPLMQQYNAIKAKYPGALLLFRVGDFYETFGEDAVKTAQILGIVLTRRGNGPGGHIELAGFPHHSLENYLSKLVRAGQRVAICDQLEDPKSTKTIVKRGVTELVTPGVAYNDNILSQKSNNYLAAVYFDKSLIGVSLLDISTGEFFVAQGNAEYIDKVLQGFKPREVVFQKNRKQDFMELFGDKFYTYTLDDWAFTIDYANETLTKHFEVASLKGFGVDKLQTGLVAAGVVLHYLNETEHRNLKHITSISRLEEDRFMWLDRFTVRNLELVSTSNDNAVTLFDVLDQTSTPMGARLLHKWIIMPLKELKPIQERLGMVEHLVEHRELSEELLSHIKQIGDLERLISKVGLLKVGPRELCQLKKALYHIEEVKKLIENSKNPFLNALADQLNPCLSIREKLERELFPDPPALLIKGNVIADGIDEELDRLRKISFGGKDYLIEIQKREAAATGIPSLKIAFNNVFGYYLEVTHTHKDKVPADWLRKQTLVNAERYITPELKEYEEQILGAEEKIQQIEVRLYNELMYQVSTYIKPIQLNAYQVAQLDVMLCFSQLAIHNHYVKPELNTKKVLDIKGGRHPVIEKRLAVGEEYITNDVFLDNESQQIIIITGPNMSGKSAILRQTGLIVLMAQMGCFVPAKAATIGLVDKIFTRVGASDNLSSGESTFMVEMNETASILNNISDNSLILLDEIGRGTSTYDGISIAWAIAEFLHTHPTAKPKTLFATHYHELNELANTMARIKNFNVSIKEVGNKVIFLRKLVPGGSEHSFGIHVAKMAGMPPKLIARANEILKKLEIDRTEGQSIKDSIKKVQNQAYQLHMFAVDDPILVKIRDMLNNLDVNVLTPVEALLKLDEIQRLIKQ</sequence>
<comment type="similarity">
    <text evidence="1 9 10">Belongs to the DNA mismatch repair MutS family.</text>
</comment>
<dbReference type="Pfam" id="PF05190">
    <property type="entry name" value="MutS_IV"/>
    <property type="match status" value="1"/>
</dbReference>
<evidence type="ECO:0000256" key="1">
    <source>
        <dbReference type="ARBA" id="ARBA00006271"/>
    </source>
</evidence>
<dbReference type="NCBIfam" id="TIGR01070">
    <property type="entry name" value="mutS1"/>
    <property type="match status" value="1"/>
</dbReference>
<gene>
    <name evidence="9" type="primary">mutS</name>
    <name evidence="12" type="ORF">B0O44_101264</name>
</gene>
<dbReference type="InterPro" id="IPR000432">
    <property type="entry name" value="DNA_mismatch_repair_MutS_C"/>
</dbReference>
<dbReference type="EMBL" id="QKLU01000001">
    <property type="protein sequence ID" value="PYF76790.1"/>
    <property type="molecule type" value="Genomic_DNA"/>
</dbReference>
<evidence type="ECO:0000256" key="5">
    <source>
        <dbReference type="ARBA" id="ARBA00022840"/>
    </source>
</evidence>
<dbReference type="Gene3D" id="3.40.50.300">
    <property type="entry name" value="P-loop containing nucleotide triphosphate hydrolases"/>
    <property type="match status" value="1"/>
</dbReference>
<keyword evidence="7 9" id="KW-0234">DNA repair</keyword>
<evidence type="ECO:0000256" key="2">
    <source>
        <dbReference type="ARBA" id="ARBA00021982"/>
    </source>
</evidence>
<dbReference type="Gene3D" id="1.10.1420.10">
    <property type="match status" value="2"/>
</dbReference>
<dbReference type="SUPFAM" id="SSF48334">
    <property type="entry name" value="DNA repair protein MutS, domain III"/>
    <property type="match status" value="1"/>
</dbReference>
<dbReference type="SUPFAM" id="SSF53150">
    <property type="entry name" value="DNA repair protein MutS, domain II"/>
    <property type="match status" value="1"/>
</dbReference>
<keyword evidence="6 9" id="KW-0238">DNA-binding</keyword>
<dbReference type="InterPro" id="IPR017261">
    <property type="entry name" value="DNA_mismatch_repair_MutS/MSH"/>
</dbReference>
<reference evidence="12 13" key="1">
    <citation type="submission" date="2018-06" db="EMBL/GenBank/DDBJ databases">
        <title>Genomic Encyclopedia of Archaeal and Bacterial Type Strains, Phase II (KMG-II): from individual species to whole genera.</title>
        <authorList>
            <person name="Goeker M."/>
        </authorList>
    </citation>
    <scope>NUCLEOTIDE SEQUENCE [LARGE SCALE GENOMIC DNA]</scope>
    <source>
        <strain evidence="12 13">DSM 27372</strain>
    </source>
</reference>
<dbReference type="InterPro" id="IPR005748">
    <property type="entry name" value="DNA_mismatch_repair_MutS"/>
</dbReference>
<dbReference type="InterPro" id="IPR027417">
    <property type="entry name" value="P-loop_NTPase"/>
</dbReference>
<evidence type="ECO:0000256" key="3">
    <source>
        <dbReference type="ARBA" id="ARBA00022741"/>
    </source>
</evidence>
<dbReference type="Proteomes" id="UP000248198">
    <property type="component" value="Unassembled WGS sequence"/>
</dbReference>
<dbReference type="RefSeq" id="WP_110826896.1">
    <property type="nucleotide sequence ID" value="NZ_QKLU01000001.1"/>
</dbReference>
<proteinExistence type="inferred from homology"/>
<dbReference type="PIRSF" id="PIRSF037677">
    <property type="entry name" value="DNA_mis_repair_Msh6"/>
    <property type="match status" value="1"/>
</dbReference>
<dbReference type="InterPro" id="IPR007861">
    <property type="entry name" value="DNA_mismatch_repair_MutS_clamp"/>
</dbReference>
<dbReference type="SUPFAM" id="SSF55271">
    <property type="entry name" value="DNA repair protein MutS, domain I"/>
    <property type="match status" value="1"/>
</dbReference>
<dbReference type="SUPFAM" id="SSF52540">
    <property type="entry name" value="P-loop containing nucleoside triphosphate hydrolases"/>
    <property type="match status" value="1"/>
</dbReference>
<dbReference type="PANTHER" id="PTHR11361">
    <property type="entry name" value="DNA MISMATCH REPAIR PROTEIN MUTS FAMILY MEMBER"/>
    <property type="match status" value="1"/>
</dbReference>
<dbReference type="Pfam" id="PF00488">
    <property type="entry name" value="MutS_V"/>
    <property type="match status" value="1"/>
</dbReference>
<evidence type="ECO:0000256" key="7">
    <source>
        <dbReference type="ARBA" id="ARBA00023204"/>
    </source>
</evidence>
<dbReference type="InterPro" id="IPR016151">
    <property type="entry name" value="DNA_mismatch_repair_MutS_N"/>
</dbReference>
<dbReference type="GO" id="GO:0005524">
    <property type="term" value="F:ATP binding"/>
    <property type="evidence" value="ECO:0007669"/>
    <property type="project" value="UniProtKB-UniRule"/>
</dbReference>
<keyword evidence="13" id="KW-1185">Reference proteome</keyword>
<evidence type="ECO:0000256" key="4">
    <source>
        <dbReference type="ARBA" id="ARBA00022763"/>
    </source>
</evidence>
<dbReference type="HAMAP" id="MF_00096">
    <property type="entry name" value="MutS"/>
    <property type="match status" value="1"/>
</dbReference>
<dbReference type="InterPro" id="IPR007695">
    <property type="entry name" value="DNA_mismatch_repair_MutS-lik_N"/>
</dbReference>
<dbReference type="Gene3D" id="3.30.420.110">
    <property type="entry name" value="MutS, connector domain"/>
    <property type="match status" value="1"/>
</dbReference>
<dbReference type="InterPro" id="IPR007696">
    <property type="entry name" value="DNA_mismatch_repair_MutS_core"/>
</dbReference>
<evidence type="ECO:0000256" key="8">
    <source>
        <dbReference type="ARBA" id="ARBA00024647"/>
    </source>
</evidence>
<keyword evidence="5 9" id="KW-0067">ATP-binding</keyword>
<evidence type="ECO:0000256" key="6">
    <source>
        <dbReference type="ARBA" id="ARBA00023125"/>
    </source>
</evidence>
<dbReference type="CDD" id="cd03284">
    <property type="entry name" value="ABC_MutS1"/>
    <property type="match status" value="1"/>
</dbReference>
<evidence type="ECO:0000256" key="9">
    <source>
        <dbReference type="HAMAP-Rule" id="MF_00096"/>
    </source>
</evidence>
<dbReference type="FunFam" id="3.40.1170.10:FF:000001">
    <property type="entry name" value="DNA mismatch repair protein MutS"/>
    <property type="match status" value="1"/>
</dbReference>
<dbReference type="Pfam" id="PF05192">
    <property type="entry name" value="MutS_III"/>
    <property type="match status" value="1"/>
</dbReference>
<dbReference type="AlphaFoldDB" id="A0A318UMP0"/>
<dbReference type="InterPro" id="IPR036187">
    <property type="entry name" value="DNA_mismatch_repair_MutS_sf"/>
</dbReference>
<evidence type="ECO:0000313" key="13">
    <source>
        <dbReference type="Proteomes" id="UP000248198"/>
    </source>
</evidence>
<protein>
    <recommendedName>
        <fullName evidence="2 9">DNA mismatch repair protein MutS</fullName>
    </recommendedName>
</protein>
<dbReference type="SMART" id="SM00533">
    <property type="entry name" value="MUTSd"/>
    <property type="match status" value="1"/>
</dbReference>
<dbReference type="GO" id="GO:0005829">
    <property type="term" value="C:cytosol"/>
    <property type="evidence" value="ECO:0007669"/>
    <property type="project" value="TreeGrafter"/>
</dbReference>
<comment type="function">
    <text evidence="8 9">This protein is involved in the repair of mismatches in DNA. It is possible that it carries out the mismatch recognition step. This protein has a weak ATPase activity.</text>
</comment>
<dbReference type="FunFam" id="3.40.50.300:FF:000870">
    <property type="entry name" value="MutS protein homolog 4"/>
    <property type="match status" value="1"/>
</dbReference>
<accession>A0A318UMP0</accession>
<dbReference type="Gene3D" id="3.40.1170.10">
    <property type="entry name" value="DNA repair protein MutS, domain I"/>
    <property type="match status" value="1"/>
</dbReference>
<dbReference type="Pfam" id="PF01624">
    <property type="entry name" value="MutS_I"/>
    <property type="match status" value="1"/>
</dbReference>
<dbReference type="GO" id="GO:0003684">
    <property type="term" value="F:damaged DNA binding"/>
    <property type="evidence" value="ECO:0007669"/>
    <property type="project" value="UniProtKB-UniRule"/>
</dbReference>
<dbReference type="InterPro" id="IPR036678">
    <property type="entry name" value="MutS_con_dom_sf"/>
</dbReference>
<feature type="domain" description="DNA mismatch repair proteins mutS family" evidence="11">
    <location>
        <begin position="692"/>
        <end position="708"/>
    </location>
</feature>
<dbReference type="GO" id="GO:0006298">
    <property type="term" value="P:mismatch repair"/>
    <property type="evidence" value="ECO:0007669"/>
    <property type="project" value="UniProtKB-UniRule"/>
</dbReference>
<dbReference type="NCBIfam" id="NF003810">
    <property type="entry name" value="PRK05399.1"/>
    <property type="match status" value="1"/>
</dbReference>
<dbReference type="Pfam" id="PF05188">
    <property type="entry name" value="MutS_II"/>
    <property type="match status" value="1"/>
</dbReference>
<evidence type="ECO:0000259" key="11">
    <source>
        <dbReference type="PROSITE" id="PS00486"/>
    </source>
</evidence>
<organism evidence="12 13">
    <name type="scientific">Pedobacter nutrimenti</name>
    <dbReference type="NCBI Taxonomy" id="1241337"/>
    <lineage>
        <taxon>Bacteria</taxon>
        <taxon>Pseudomonadati</taxon>
        <taxon>Bacteroidota</taxon>
        <taxon>Sphingobacteriia</taxon>
        <taxon>Sphingobacteriales</taxon>
        <taxon>Sphingobacteriaceae</taxon>
        <taxon>Pedobacter</taxon>
    </lineage>
</organism>
<keyword evidence="4 9" id="KW-0227">DNA damage</keyword>
<name>A0A318UMP0_9SPHI</name>
<dbReference type="InterPro" id="IPR045076">
    <property type="entry name" value="MutS"/>
</dbReference>
<dbReference type="PROSITE" id="PS00486">
    <property type="entry name" value="DNA_MISMATCH_REPAIR_2"/>
    <property type="match status" value="1"/>
</dbReference>
<keyword evidence="3 9" id="KW-0547">Nucleotide-binding</keyword>
<evidence type="ECO:0000313" key="12">
    <source>
        <dbReference type="EMBL" id="PYF76790.1"/>
    </source>
</evidence>
<dbReference type="GO" id="GO:0140664">
    <property type="term" value="F:ATP-dependent DNA damage sensor activity"/>
    <property type="evidence" value="ECO:0007669"/>
    <property type="project" value="InterPro"/>
</dbReference>
<dbReference type="GO" id="GO:0030983">
    <property type="term" value="F:mismatched DNA binding"/>
    <property type="evidence" value="ECO:0007669"/>
    <property type="project" value="InterPro"/>
</dbReference>
<dbReference type="InterPro" id="IPR007860">
    <property type="entry name" value="DNA_mmatch_repair_MutS_con_dom"/>
</dbReference>
<dbReference type="OrthoDB" id="9802448at2"/>